<evidence type="ECO:0008006" key="2">
    <source>
        <dbReference type="Google" id="ProtNLM"/>
    </source>
</evidence>
<dbReference type="Gene3D" id="2.60.120.200">
    <property type="match status" value="1"/>
</dbReference>
<proteinExistence type="predicted"/>
<reference evidence="1" key="1">
    <citation type="submission" date="2013-08" db="EMBL/GenBank/DDBJ databases">
        <authorList>
            <person name="Mendez C."/>
            <person name="Richter M."/>
            <person name="Ferrer M."/>
            <person name="Sanchez J."/>
        </authorList>
    </citation>
    <scope>NUCLEOTIDE SEQUENCE</scope>
</reference>
<accession>T0ZFK5</accession>
<organism evidence="1">
    <name type="scientific">mine drainage metagenome</name>
    <dbReference type="NCBI Taxonomy" id="410659"/>
    <lineage>
        <taxon>unclassified sequences</taxon>
        <taxon>metagenomes</taxon>
        <taxon>ecological metagenomes</taxon>
    </lineage>
</organism>
<sequence>KGGGLNIGIWNINYPDYWMRSTTNNNTFTLGKWYYITISLDNGSTGAGIIKFYINGSLISKASGQMENSGAYDAILGNGNQNGASTPFEGYLSDIQIYNSTLSPSQIQVLYHEGIGGAPIKTYNLVDWWPLNGTLNSYRYITTSSYENNNVTTTVPSITQHTLLNFSPNT</sequence>
<dbReference type="EMBL" id="AUZZ01006219">
    <property type="protein sequence ID" value="EQD46996.1"/>
    <property type="molecule type" value="Genomic_DNA"/>
</dbReference>
<dbReference type="SUPFAM" id="SSF49899">
    <property type="entry name" value="Concanavalin A-like lectins/glucanases"/>
    <property type="match status" value="1"/>
</dbReference>
<gene>
    <name evidence="1" type="ORF">B2A_08634</name>
</gene>
<protein>
    <recommendedName>
        <fullName evidence="2">LamG-like jellyroll fold domain-containing protein</fullName>
    </recommendedName>
</protein>
<reference evidence="1" key="2">
    <citation type="journal article" date="2014" name="ISME J.">
        <title>Microbial stratification in low pH oxic and suboxic macroscopic growths along an acid mine drainage.</title>
        <authorList>
            <person name="Mendez-Garcia C."/>
            <person name="Mesa V."/>
            <person name="Sprenger R.R."/>
            <person name="Richter M."/>
            <person name="Diez M.S."/>
            <person name="Solano J."/>
            <person name="Bargiela R."/>
            <person name="Golyshina O.V."/>
            <person name="Manteca A."/>
            <person name="Ramos J.L."/>
            <person name="Gallego J.R."/>
            <person name="Llorente I."/>
            <person name="Martins Dos Santos V.A."/>
            <person name="Jensen O.N."/>
            <person name="Pelaez A.I."/>
            <person name="Sanchez J."/>
            <person name="Ferrer M."/>
        </authorList>
    </citation>
    <scope>NUCLEOTIDE SEQUENCE</scope>
</reference>
<dbReference type="AlphaFoldDB" id="T0ZFK5"/>
<name>T0ZFK5_9ZZZZ</name>
<dbReference type="Pfam" id="PF13385">
    <property type="entry name" value="Laminin_G_3"/>
    <property type="match status" value="1"/>
</dbReference>
<comment type="caution">
    <text evidence="1">The sequence shown here is derived from an EMBL/GenBank/DDBJ whole genome shotgun (WGS) entry which is preliminary data.</text>
</comment>
<dbReference type="InterPro" id="IPR013320">
    <property type="entry name" value="ConA-like_dom_sf"/>
</dbReference>
<feature type="non-terminal residue" evidence="1">
    <location>
        <position position="170"/>
    </location>
</feature>
<feature type="non-terminal residue" evidence="1">
    <location>
        <position position="1"/>
    </location>
</feature>
<evidence type="ECO:0000313" key="1">
    <source>
        <dbReference type="EMBL" id="EQD46996.1"/>
    </source>
</evidence>